<accession>A0A3N4JD06</accession>
<keyword evidence="2" id="KW-1185">Reference proteome</keyword>
<gene>
    <name evidence="1" type="ORF">L873DRAFT_1813673</name>
</gene>
<protein>
    <submittedName>
        <fullName evidence="1">Uncharacterized protein</fullName>
    </submittedName>
</protein>
<feature type="non-terminal residue" evidence="1">
    <location>
        <position position="1"/>
    </location>
</feature>
<dbReference type="EMBL" id="ML120432">
    <property type="protein sequence ID" value="RPA94868.1"/>
    <property type="molecule type" value="Genomic_DNA"/>
</dbReference>
<dbReference type="Proteomes" id="UP000276215">
    <property type="component" value="Unassembled WGS sequence"/>
</dbReference>
<evidence type="ECO:0000313" key="1">
    <source>
        <dbReference type="EMBL" id="RPA94868.1"/>
    </source>
</evidence>
<name>A0A3N4JD06_9PEZI</name>
<organism evidence="1 2">
    <name type="scientific">Choiromyces venosus 120613-1</name>
    <dbReference type="NCBI Taxonomy" id="1336337"/>
    <lineage>
        <taxon>Eukaryota</taxon>
        <taxon>Fungi</taxon>
        <taxon>Dikarya</taxon>
        <taxon>Ascomycota</taxon>
        <taxon>Pezizomycotina</taxon>
        <taxon>Pezizomycetes</taxon>
        <taxon>Pezizales</taxon>
        <taxon>Tuberaceae</taxon>
        <taxon>Choiromyces</taxon>
    </lineage>
</organism>
<proteinExistence type="predicted"/>
<dbReference type="AlphaFoldDB" id="A0A3N4JD06"/>
<reference evidence="1 2" key="1">
    <citation type="journal article" date="2018" name="Nat. Ecol. Evol.">
        <title>Pezizomycetes genomes reveal the molecular basis of ectomycorrhizal truffle lifestyle.</title>
        <authorList>
            <person name="Murat C."/>
            <person name="Payen T."/>
            <person name="Noel B."/>
            <person name="Kuo A."/>
            <person name="Morin E."/>
            <person name="Chen J."/>
            <person name="Kohler A."/>
            <person name="Krizsan K."/>
            <person name="Balestrini R."/>
            <person name="Da Silva C."/>
            <person name="Montanini B."/>
            <person name="Hainaut M."/>
            <person name="Levati E."/>
            <person name="Barry K.W."/>
            <person name="Belfiori B."/>
            <person name="Cichocki N."/>
            <person name="Clum A."/>
            <person name="Dockter R.B."/>
            <person name="Fauchery L."/>
            <person name="Guy J."/>
            <person name="Iotti M."/>
            <person name="Le Tacon F."/>
            <person name="Lindquist E.A."/>
            <person name="Lipzen A."/>
            <person name="Malagnac F."/>
            <person name="Mello A."/>
            <person name="Molinier V."/>
            <person name="Miyauchi S."/>
            <person name="Poulain J."/>
            <person name="Riccioni C."/>
            <person name="Rubini A."/>
            <person name="Sitrit Y."/>
            <person name="Splivallo R."/>
            <person name="Traeger S."/>
            <person name="Wang M."/>
            <person name="Zifcakova L."/>
            <person name="Wipf D."/>
            <person name="Zambonelli A."/>
            <person name="Paolocci F."/>
            <person name="Nowrousian M."/>
            <person name="Ottonello S."/>
            <person name="Baldrian P."/>
            <person name="Spatafora J.W."/>
            <person name="Henrissat B."/>
            <person name="Nagy L.G."/>
            <person name="Aury J.M."/>
            <person name="Wincker P."/>
            <person name="Grigoriev I.V."/>
            <person name="Bonfante P."/>
            <person name="Martin F.M."/>
        </authorList>
    </citation>
    <scope>NUCLEOTIDE SEQUENCE [LARGE SCALE GENOMIC DNA]</scope>
    <source>
        <strain evidence="1 2">120613-1</strain>
    </source>
</reference>
<sequence>KFDLQKAVKRSIEIDLSELPPEDQGHQNLQQKTPLLATGKMEGLHLNPA</sequence>
<evidence type="ECO:0000313" key="2">
    <source>
        <dbReference type="Proteomes" id="UP000276215"/>
    </source>
</evidence>